<evidence type="ECO:0000313" key="3">
    <source>
        <dbReference type="Proteomes" id="UP001189429"/>
    </source>
</evidence>
<comment type="caution">
    <text evidence="2">The sequence shown here is derived from an EMBL/GenBank/DDBJ whole genome shotgun (WGS) entry which is preliminary data.</text>
</comment>
<dbReference type="EMBL" id="CAUYUJ010016858">
    <property type="protein sequence ID" value="CAK0869528.1"/>
    <property type="molecule type" value="Genomic_DNA"/>
</dbReference>
<dbReference type="Proteomes" id="UP001189429">
    <property type="component" value="Unassembled WGS sequence"/>
</dbReference>
<accession>A0ABN9V988</accession>
<gene>
    <name evidence="2" type="ORF">PCOR1329_LOCUS55856</name>
</gene>
<protein>
    <submittedName>
        <fullName evidence="2">Uncharacterized protein</fullName>
    </submittedName>
</protein>
<evidence type="ECO:0000256" key="1">
    <source>
        <dbReference type="SAM" id="MobiDB-lite"/>
    </source>
</evidence>
<name>A0ABN9V988_9DINO</name>
<organism evidence="2 3">
    <name type="scientific">Prorocentrum cordatum</name>
    <dbReference type="NCBI Taxonomy" id="2364126"/>
    <lineage>
        <taxon>Eukaryota</taxon>
        <taxon>Sar</taxon>
        <taxon>Alveolata</taxon>
        <taxon>Dinophyceae</taxon>
        <taxon>Prorocentrales</taxon>
        <taxon>Prorocentraceae</taxon>
        <taxon>Prorocentrum</taxon>
    </lineage>
</organism>
<keyword evidence="3" id="KW-1185">Reference proteome</keyword>
<sequence length="218" mass="21862">MKIALPASSIPCGDVPPSRDSRQVEQDLPQEWGLFGASSPTAASRQPRSEDSRHGRGRTGAPDVVSVAVGMLGLDVHEAPLSMAETWLSYYRNEFGGSAGNTAGCGGGDGGLVGPPAAASGPDAGAGGAPALAAAPPEWQLRAVSRIRELAAQGEVSASRAFPAAGGDAAASSNGPKLAECAQLSEFVLRRIVHCVATLRGPEGREGLTQVGGAAAAV</sequence>
<feature type="region of interest" description="Disordered" evidence="1">
    <location>
        <begin position="1"/>
        <end position="62"/>
    </location>
</feature>
<proteinExistence type="predicted"/>
<evidence type="ECO:0000313" key="2">
    <source>
        <dbReference type="EMBL" id="CAK0869528.1"/>
    </source>
</evidence>
<reference evidence="2" key="1">
    <citation type="submission" date="2023-10" db="EMBL/GenBank/DDBJ databases">
        <authorList>
            <person name="Chen Y."/>
            <person name="Shah S."/>
            <person name="Dougan E. K."/>
            <person name="Thang M."/>
            <person name="Chan C."/>
        </authorList>
    </citation>
    <scope>NUCLEOTIDE SEQUENCE [LARGE SCALE GENOMIC DNA]</scope>
</reference>